<comment type="caution">
    <text evidence="3">The sequence shown here is derived from an EMBL/GenBank/DDBJ whole genome shotgun (WGS) entry which is preliminary data.</text>
</comment>
<proteinExistence type="predicted"/>
<feature type="domain" description="DUF3658" evidence="2">
    <location>
        <begin position="202"/>
        <end position="300"/>
    </location>
</feature>
<name>A0A9D2JB62_9FIRM</name>
<dbReference type="Pfam" id="PF08874">
    <property type="entry name" value="DUF1835"/>
    <property type="match status" value="1"/>
</dbReference>
<dbReference type="Pfam" id="PF12395">
    <property type="entry name" value="DUF3658"/>
    <property type="match status" value="1"/>
</dbReference>
<dbReference type="Proteomes" id="UP000824048">
    <property type="component" value="Unassembled WGS sequence"/>
</dbReference>
<accession>A0A9D2JB62</accession>
<feature type="domain" description="DUF1835" evidence="1">
    <location>
        <begin position="73"/>
        <end position="160"/>
    </location>
</feature>
<reference evidence="3" key="1">
    <citation type="journal article" date="2021" name="PeerJ">
        <title>Extensive microbial diversity within the chicken gut microbiome revealed by metagenomics and culture.</title>
        <authorList>
            <person name="Gilroy R."/>
            <person name="Ravi A."/>
            <person name="Getino M."/>
            <person name="Pursley I."/>
            <person name="Horton D.L."/>
            <person name="Alikhan N.F."/>
            <person name="Baker D."/>
            <person name="Gharbi K."/>
            <person name="Hall N."/>
            <person name="Watson M."/>
            <person name="Adriaenssens E.M."/>
            <person name="Foster-Nyarko E."/>
            <person name="Jarju S."/>
            <person name="Secka A."/>
            <person name="Antonio M."/>
            <person name="Oren A."/>
            <person name="Chaudhuri R.R."/>
            <person name="La Ragione R."/>
            <person name="Hildebrand F."/>
            <person name="Pallen M.J."/>
        </authorList>
    </citation>
    <scope>NUCLEOTIDE SEQUENCE</scope>
    <source>
        <strain evidence="3">ChiSxjej1B13-11774</strain>
    </source>
</reference>
<evidence type="ECO:0000313" key="4">
    <source>
        <dbReference type="Proteomes" id="UP000824048"/>
    </source>
</evidence>
<protein>
    <submittedName>
        <fullName evidence="3">DUF1835 domain-containing protein</fullName>
    </submittedName>
</protein>
<dbReference type="InterPro" id="IPR022123">
    <property type="entry name" value="DUF3658"/>
</dbReference>
<gene>
    <name evidence="3" type="ORF">H9811_07005</name>
</gene>
<dbReference type="EMBL" id="DXBP01000046">
    <property type="protein sequence ID" value="HIZ42294.1"/>
    <property type="molecule type" value="Genomic_DNA"/>
</dbReference>
<reference evidence="3" key="2">
    <citation type="submission" date="2021-04" db="EMBL/GenBank/DDBJ databases">
        <authorList>
            <person name="Gilroy R."/>
        </authorList>
    </citation>
    <scope>NUCLEOTIDE SEQUENCE</scope>
    <source>
        <strain evidence="3">ChiSxjej1B13-11774</strain>
    </source>
</reference>
<dbReference type="InterPro" id="IPR014973">
    <property type="entry name" value="DUF1835"/>
</dbReference>
<evidence type="ECO:0000313" key="3">
    <source>
        <dbReference type="EMBL" id="HIZ42294.1"/>
    </source>
</evidence>
<evidence type="ECO:0000259" key="1">
    <source>
        <dbReference type="Pfam" id="PF08874"/>
    </source>
</evidence>
<sequence length="316" mass="35032">MLEVLFSDSAAESLKCGMNQDPLTGGACSFAVLGNGAGGKLASRKESERLQREHEERERRLWAEAVPLPGNTRDILSFPLWLSIGPIDEEDIGPMRETTLMQLLSIYPRGRQTAAQILASTRERLEALLARAPHEPVRIWVDHTPDAACGLRWLLAQLHPLGFEKLNLQVVELPAQRPGKEGLTLGNLGELHPSEWGRLAQDARPLPAAQAAALATQWRALQAQNAPLRAVLNGVLVSAAEDLYDPYLRWVLDDLEDTFQEAYLIGRTLGLFPLGFGDAWLAMRVEQWIADGRLEAVTKPDADCPAYHRTLRKSEE</sequence>
<evidence type="ECO:0000259" key="2">
    <source>
        <dbReference type="Pfam" id="PF12395"/>
    </source>
</evidence>
<dbReference type="AlphaFoldDB" id="A0A9D2JB62"/>
<organism evidence="3 4">
    <name type="scientific">Candidatus Gemmiger excrementigallinarum</name>
    <dbReference type="NCBI Taxonomy" id="2838609"/>
    <lineage>
        <taxon>Bacteria</taxon>
        <taxon>Bacillati</taxon>
        <taxon>Bacillota</taxon>
        <taxon>Clostridia</taxon>
        <taxon>Eubacteriales</taxon>
        <taxon>Gemmiger</taxon>
    </lineage>
</organism>